<reference evidence="2 3" key="1">
    <citation type="submission" date="2019-04" db="EMBL/GenBank/DDBJ databases">
        <title>Fungal friends and foes A comparative genomics study of 23 Aspergillus species from section Flavi.</title>
        <authorList>
            <consortium name="DOE Joint Genome Institute"/>
            <person name="Kjaerbolling I."/>
            <person name="Vesth T.C."/>
            <person name="Frisvad J.C."/>
            <person name="Nybo J.L."/>
            <person name="Theobald S."/>
            <person name="Kildgaard S."/>
            <person name="Petersen T.I."/>
            <person name="Kuo A."/>
            <person name="Sato A."/>
            <person name="Lyhne E.K."/>
            <person name="Kogle M.E."/>
            <person name="Wiebenga A."/>
            <person name="Kun R.S."/>
            <person name="Lubbers R.J."/>
            <person name="Makela M.R."/>
            <person name="Barry K."/>
            <person name="Chovatia M."/>
            <person name="Clum A."/>
            <person name="Daum C."/>
            <person name="Haridas S."/>
            <person name="He G."/>
            <person name="LaButti K."/>
            <person name="Lipzen A."/>
            <person name="Mondo S."/>
            <person name="Pangilinan J."/>
            <person name="Riley R."/>
            <person name="Salamov A."/>
            <person name="Simmons B.A."/>
            <person name="Magnuson J.K."/>
            <person name="Henrissat B."/>
            <person name="Mortensen U.H."/>
            <person name="Larsen T.O."/>
            <person name="De vries R.P."/>
            <person name="Grigoriev I.V."/>
            <person name="Machida M."/>
            <person name="Baker S.E."/>
            <person name="Andersen M.R."/>
        </authorList>
    </citation>
    <scope>NUCLEOTIDE SEQUENCE [LARGE SCALE GENOMIC DNA]</scope>
    <source>
        <strain evidence="2 3">CBS 126849</strain>
    </source>
</reference>
<dbReference type="EMBL" id="ML733898">
    <property type="protein sequence ID" value="KAB8212770.1"/>
    <property type="molecule type" value="Genomic_DNA"/>
</dbReference>
<name>A0A5N6E8N7_9EURO</name>
<evidence type="ECO:0000259" key="1">
    <source>
        <dbReference type="Pfam" id="PF14420"/>
    </source>
</evidence>
<dbReference type="AlphaFoldDB" id="A0A5N6E8N7"/>
<dbReference type="InterPro" id="IPR025676">
    <property type="entry name" value="Clr5_dom"/>
</dbReference>
<evidence type="ECO:0000313" key="2">
    <source>
        <dbReference type="EMBL" id="KAB8212770.1"/>
    </source>
</evidence>
<dbReference type="PANTHER" id="PTHR38788">
    <property type="entry name" value="CLR5 DOMAIN-CONTAINING PROTEIN"/>
    <property type="match status" value="1"/>
</dbReference>
<dbReference type="Proteomes" id="UP000326799">
    <property type="component" value="Unassembled WGS sequence"/>
</dbReference>
<accession>A0A5N6E8N7</accession>
<evidence type="ECO:0000313" key="3">
    <source>
        <dbReference type="Proteomes" id="UP000326799"/>
    </source>
</evidence>
<feature type="domain" description="Clr5" evidence="1">
    <location>
        <begin position="6"/>
        <end position="57"/>
    </location>
</feature>
<dbReference type="PANTHER" id="PTHR38788:SF3">
    <property type="entry name" value="CLR5 DOMAIN-CONTAINING PROTEIN"/>
    <property type="match status" value="1"/>
</dbReference>
<keyword evidence="3" id="KW-1185">Reference proteome</keyword>
<proteinExistence type="predicted"/>
<dbReference type="Pfam" id="PF14420">
    <property type="entry name" value="Clr5"/>
    <property type="match status" value="1"/>
</dbReference>
<sequence length="192" mass="21951">MNSISTDDWETKKPSIVRLYRDHNWTVREVLNEVRTHSFDPSEGQLRHRLKKWGVTKATRLSRRYNWRENLDRQLPGRQALVALETVRPTLGAEPMAHLQNDPTTCALNMMQYTPSGLLSCNADTDHVAINPTANPGWYYVYRSVGTQTQGPTMQHTRYTCPRHSAFVIEPDDQVAQENAAIPAYTGDELNL</sequence>
<protein>
    <recommendedName>
        <fullName evidence="1">Clr5 domain-containing protein</fullName>
    </recommendedName>
</protein>
<gene>
    <name evidence="2" type="ORF">BDV33DRAFT_186201</name>
</gene>
<organism evidence="2 3">
    <name type="scientific">Aspergillus novoparasiticus</name>
    <dbReference type="NCBI Taxonomy" id="986946"/>
    <lineage>
        <taxon>Eukaryota</taxon>
        <taxon>Fungi</taxon>
        <taxon>Dikarya</taxon>
        <taxon>Ascomycota</taxon>
        <taxon>Pezizomycotina</taxon>
        <taxon>Eurotiomycetes</taxon>
        <taxon>Eurotiomycetidae</taxon>
        <taxon>Eurotiales</taxon>
        <taxon>Aspergillaceae</taxon>
        <taxon>Aspergillus</taxon>
        <taxon>Aspergillus subgen. Circumdati</taxon>
    </lineage>
</organism>